<dbReference type="InterPro" id="IPR013320">
    <property type="entry name" value="ConA-like_dom_sf"/>
</dbReference>
<evidence type="ECO:0000259" key="2">
    <source>
        <dbReference type="PROSITE" id="PS51762"/>
    </source>
</evidence>
<evidence type="ECO:0000256" key="1">
    <source>
        <dbReference type="ARBA" id="ARBA00006865"/>
    </source>
</evidence>
<comment type="caution">
    <text evidence="3">The sequence shown here is derived from an EMBL/GenBank/DDBJ whole genome shotgun (WGS) entry which is preliminary data.</text>
</comment>
<dbReference type="OrthoDB" id="9776255at2"/>
<comment type="similarity">
    <text evidence="1">Belongs to the glycosyl hydrolase 16 family.</text>
</comment>
<dbReference type="InterPro" id="IPR050546">
    <property type="entry name" value="Glycosyl_Hydrlase_16"/>
</dbReference>
<proteinExistence type="inferred from homology"/>
<keyword evidence="4" id="KW-1185">Reference proteome</keyword>
<evidence type="ECO:0000313" key="3">
    <source>
        <dbReference type="EMBL" id="PSL05673.1"/>
    </source>
</evidence>
<dbReference type="PANTHER" id="PTHR10963">
    <property type="entry name" value="GLYCOSYL HYDROLASE-RELATED"/>
    <property type="match status" value="1"/>
</dbReference>
<reference evidence="3 4" key="1">
    <citation type="submission" date="2018-03" db="EMBL/GenBank/DDBJ databases">
        <title>Genomic Encyclopedia of Archaeal and Bacterial Type Strains, Phase II (KMG-II): from individual species to whole genera.</title>
        <authorList>
            <person name="Goeker M."/>
        </authorList>
    </citation>
    <scope>NUCLEOTIDE SEQUENCE [LARGE SCALE GENOMIC DNA]</scope>
    <source>
        <strain evidence="3 4">DSM 28057</strain>
    </source>
</reference>
<protein>
    <submittedName>
        <fullName evidence="3">Glycosyl hydrolase family 16</fullName>
    </submittedName>
</protein>
<dbReference type="AlphaFoldDB" id="A0A2P8E871"/>
<dbReference type="PROSITE" id="PS51762">
    <property type="entry name" value="GH16_2"/>
    <property type="match status" value="1"/>
</dbReference>
<dbReference type="CDD" id="cd08023">
    <property type="entry name" value="GH16_laminarinase_like"/>
    <property type="match status" value="1"/>
</dbReference>
<sequence>MNRAIYLLIPVFIVLSCRTKQDNGQLIWSEEFDYEGLPDHSKWSYDVGDHGWGNNELQFYTQENQRNSRVEKGILIIEAHQDSTYEKGYSSARLHTKGKAYWKYAYIEVKAKLPKGVGTWPAIWMLPEENKYGGWPKSGEIDIMEHVGFDQGNVHGTVHTEAFNHTKGTQKGMQINVNNCSEVFHVYGIDWRKDRIDFYLNGEKYHTFDNSGNDWKEWPFDHHFHLILNIAVGGNWGGAKGVDPDIWPQRMEIDYVRVYASKPDKY</sequence>
<organism evidence="3 4">
    <name type="scientific">Cecembia rubra</name>
    <dbReference type="NCBI Taxonomy" id="1485585"/>
    <lineage>
        <taxon>Bacteria</taxon>
        <taxon>Pseudomonadati</taxon>
        <taxon>Bacteroidota</taxon>
        <taxon>Cytophagia</taxon>
        <taxon>Cytophagales</taxon>
        <taxon>Cyclobacteriaceae</taxon>
        <taxon>Cecembia</taxon>
    </lineage>
</organism>
<dbReference type="SUPFAM" id="SSF49899">
    <property type="entry name" value="Concanavalin A-like lectins/glucanases"/>
    <property type="match status" value="1"/>
</dbReference>
<name>A0A2P8E871_9BACT</name>
<dbReference type="GO" id="GO:0005975">
    <property type="term" value="P:carbohydrate metabolic process"/>
    <property type="evidence" value="ECO:0007669"/>
    <property type="project" value="InterPro"/>
</dbReference>
<evidence type="ECO:0000313" key="4">
    <source>
        <dbReference type="Proteomes" id="UP000240708"/>
    </source>
</evidence>
<dbReference type="RefSeq" id="WP_106566725.1">
    <property type="nucleotide sequence ID" value="NZ_JAUVYL010000014.1"/>
</dbReference>
<accession>A0A2P8E871</accession>
<dbReference type="Pfam" id="PF00722">
    <property type="entry name" value="Glyco_hydro_16"/>
    <property type="match status" value="1"/>
</dbReference>
<dbReference type="Gene3D" id="2.60.120.200">
    <property type="match status" value="1"/>
</dbReference>
<dbReference type="PANTHER" id="PTHR10963:SF55">
    <property type="entry name" value="GLYCOSIDE HYDROLASE FAMILY 16 PROTEIN"/>
    <property type="match status" value="1"/>
</dbReference>
<dbReference type="InterPro" id="IPR000757">
    <property type="entry name" value="Beta-glucanase-like"/>
</dbReference>
<dbReference type="EMBL" id="PYGF01000003">
    <property type="protein sequence ID" value="PSL05673.1"/>
    <property type="molecule type" value="Genomic_DNA"/>
</dbReference>
<dbReference type="Proteomes" id="UP000240708">
    <property type="component" value="Unassembled WGS sequence"/>
</dbReference>
<dbReference type="GO" id="GO:0004553">
    <property type="term" value="F:hydrolase activity, hydrolyzing O-glycosyl compounds"/>
    <property type="evidence" value="ECO:0007669"/>
    <property type="project" value="InterPro"/>
</dbReference>
<keyword evidence="3" id="KW-0378">Hydrolase</keyword>
<gene>
    <name evidence="3" type="ORF">CLV48_103188</name>
</gene>
<dbReference type="PROSITE" id="PS51257">
    <property type="entry name" value="PROKAR_LIPOPROTEIN"/>
    <property type="match status" value="1"/>
</dbReference>
<feature type="domain" description="GH16" evidence="2">
    <location>
        <begin position="32"/>
        <end position="264"/>
    </location>
</feature>